<evidence type="ECO:0000313" key="5">
    <source>
        <dbReference type="WBParaSite" id="ECPE_0001687501-mRNA-1"/>
    </source>
</evidence>
<dbReference type="OrthoDB" id="424572at2759"/>
<dbReference type="InterPro" id="IPR029044">
    <property type="entry name" value="Nucleotide-diphossugar_trans"/>
</dbReference>
<name>A0A183BC97_9TREM</name>
<accession>A0A183BC97</accession>
<evidence type="ECO:0000313" key="3">
    <source>
        <dbReference type="EMBL" id="VDP94105.1"/>
    </source>
</evidence>
<dbReference type="PANTHER" id="PTHR45887">
    <property type="entry name" value="TRANSLATION INITIATION FACTOR EIF-2B SUBUNIT EPSILON"/>
    <property type="match status" value="1"/>
</dbReference>
<feature type="region of interest" description="Disordered" evidence="1">
    <location>
        <begin position="1"/>
        <end position="23"/>
    </location>
</feature>
<dbReference type="InterPro" id="IPR005835">
    <property type="entry name" value="NTP_transferase_dom"/>
</dbReference>
<dbReference type="PANTHER" id="PTHR45887:SF1">
    <property type="entry name" value="TRANSLATION INITIATION FACTOR EIF-2B SUBUNIT EPSILON"/>
    <property type="match status" value="1"/>
</dbReference>
<evidence type="ECO:0000313" key="4">
    <source>
        <dbReference type="Proteomes" id="UP000272942"/>
    </source>
</evidence>
<sequence length="376" mass="41063">MSKNVKKSKGVTGPPKSSGLFTEEDKGPHVVVVADLHARRFDPLTRTTPYCLLPLAGVPLLHYCLARLLADGFRNIIICACTHTAQVQQFVLSYQKDIIQKDTRISVHNGENCKSLGDVMRDLDASQTLRGIADFLLVPADLICATSLLPFVKQHEARRARNPAAILSLVMPHVSKLLTPVQAAEHTVSVLLSPSVDNRIIKLFPACLNPAPNVFLQELIRTDTVVELSSNLFDLGVAVCSNHVAPLFQDNFDYQTMGDLIHDVLTNEEVMGYTMHVDRVPPGPLMLCAAPDLHTFLSFFPHILTRESGILVALTDSKLPTDWDSWIAYGPQIYVARSARIDPTVRLIGSCLIGASCCIEAGAVLVDSVLGADCHV</sequence>
<dbReference type="GO" id="GO:0031369">
    <property type="term" value="F:translation initiation factor binding"/>
    <property type="evidence" value="ECO:0007669"/>
    <property type="project" value="TreeGrafter"/>
</dbReference>
<protein>
    <submittedName>
        <fullName evidence="5">NTP_transferase domain-containing protein</fullName>
    </submittedName>
</protein>
<evidence type="ECO:0000259" key="2">
    <source>
        <dbReference type="Pfam" id="PF00483"/>
    </source>
</evidence>
<dbReference type="EMBL" id="UZAN01066130">
    <property type="protein sequence ID" value="VDP94105.1"/>
    <property type="molecule type" value="Genomic_DNA"/>
</dbReference>
<dbReference type="InterPro" id="IPR051956">
    <property type="entry name" value="eIF2B_epsilon"/>
</dbReference>
<organism evidence="5">
    <name type="scientific">Echinostoma caproni</name>
    <dbReference type="NCBI Taxonomy" id="27848"/>
    <lineage>
        <taxon>Eukaryota</taxon>
        <taxon>Metazoa</taxon>
        <taxon>Spiralia</taxon>
        <taxon>Lophotrochozoa</taxon>
        <taxon>Platyhelminthes</taxon>
        <taxon>Trematoda</taxon>
        <taxon>Digenea</taxon>
        <taxon>Plagiorchiida</taxon>
        <taxon>Echinostomata</taxon>
        <taxon>Echinostomatoidea</taxon>
        <taxon>Echinostomatidae</taxon>
        <taxon>Echinostoma</taxon>
    </lineage>
</organism>
<gene>
    <name evidence="3" type="ORF">ECPE_LOCUS16832</name>
</gene>
<dbReference type="Proteomes" id="UP000272942">
    <property type="component" value="Unassembled WGS sequence"/>
</dbReference>
<dbReference type="AlphaFoldDB" id="A0A183BC97"/>
<reference evidence="3 4" key="2">
    <citation type="submission" date="2018-11" db="EMBL/GenBank/DDBJ databases">
        <authorList>
            <consortium name="Pathogen Informatics"/>
        </authorList>
    </citation>
    <scope>NUCLEOTIDE SEQUENCE [LARGE SCALE GENOMIC DNA]</scope>
    <source>
        <strain evidence="3 4">Egypt</strain>
    </source>
</reference>
<dbReference type="WBParaSite" id="ECPE_0001687501-mRNA-1">
    <property type="protein sequence ID" value="ECPE_0001687501-mRNA-1"/>
    <property type="gene ID" value="ECPE_0001687501"/>
</dbReference>
<dbReference type="SUPFAM" id="SSF53448">
    <property type="entry name" value="Nucleotide-diphospho-sugar transferases"/>
    <property type="match status" value="1"/>
</dbReference>
<evidence type="ECO:0000256" key="1">
    <source>
        <dbReference type="SAM" id="MobiDB-lite"/>
    </source>
</evidence>
<keyword evidence="4" id="KW-1185">Reference proteome</keyword>
<feature type="domain" description="Nucleotidyl transferase" evidence="2">
    <location>
        <begin position="39"/>
        <end position="162"/>
    </location>
</feature>
<dbReference type="InterPro" id="IPR011004">
    <property type="entry name" value="Trimer_LpxA-like_sf"/>
</dbReference>
<dbReference type="SUPFAM" id="SSF51161">
    <property type="entry name" value="Trimeric LpxA-like enzymes"/>
    <property type="match status" value="1"/>
</dbReference>
<dbReference type="GO" id="GO:0005851">
    <property type="term" value="C:eukaryotic translation initiation factor 2B complex"/>
    <property type="evidence" value="ECO:0007669"/>
    <property type="project" value="TreeGrafter"/>
</dbReference>
<dbReference type="GO" id="GO:0005085">
    <property type="term" value="F:guanyl-nucleotide exchange factor activity"/>
    <property type="evidence" value="ECO:0007669"/>
    <property type="project" value="TreeGrafter"/>
</dbReference>
<dbReference type="Pfam" id="PF00483">
    <property type="entry name" value="NTP_transferase"/>
    <property type="match status" value="1"/>
</dbReference>
<proteinExistence type="predicted"/>
<reference evidence="5" key="1">
    <citation type="submission" date="2016-06" db="UniProtKB">
        <authorList>
            <consortium name="WormBaseParasite"/>
        </authorList>
    </citation>
    <scope>IDENTIFICATION</scope>
</reference>
<dbReference type="GO" id="GO:0003743">
    <property type="term" value="F:translation initiation factor activity"/>
    <property type="evidence" value="ECO:0007669"/>
    <property type="project" value="TreeGrafter"/>
</dbReference>
<dbReference type="Gene3D" id="3.90.550.10">
    <property type="entry name" value="Spore Coat Polysaccharide Biosynthesis Protein SpsA, Chain A"/>
    <property type="match status" value="1"/>
</dbReference>